<feature type="transmembrane region" description="Helical" evidence="12">
    <location>
        <begin position="508"/>
        <end position="526"/>
    </location>
</feature>
<keyword evidence="6 12" id="KW-1133">Transmembrane helix</keyword>
<proteinExistence type="inferred from homology"/>
<feature type="transmembrane region" description="Helical" evidence="12">
    <location>
        <begin position="76"/>
        <end position="98"/>
    </location>
</feature>
<dbReference type="Proteomes" id="UP001484239">
    <property type="component" value="Unassembled WGS sequence"/>
</dbReference>
<comment type="caution">
    <text evidence="13">The sequence shown here is derived from an EMBL/GenBank/DDBJ whole genome shotgun (WGS) entry which is preliminary data.</text>
</comment>
<keyword evidence="14" id="KW-1185">Reference proteome</keyword>
<protein>
    <submittedName>
        <fullName evidence="13">Sodium:solute symporter</fullName>
    </submittedName>
</protein>
<feature type="transmembrane region" description="Helical" evidence="12">
    <location>
        <begin position="151"/>
        <end position="170"/>
    </location>
</feature>
<feature type="transmembrane region" description="Helical" evidence="12">
    <location>
        <begin position="532"/>
        <end position="554"/>
    </location>
</feature>
<comment type="subcellular location">
    <subcellularLocation>
        <location evidence="1">Cell membrane</location>
        <topology evidence="1">Multi-pass membrane protein</topology>
    </subcellularLocation>
</comment>
<dbReference type="RefSeq" id="WP_405278376.1">
    <property type="nucleotide sequence ID" value="NZ_CP144380.1"/>
</dbReference>
<evidence type="ECO:0000256" key="4">
    <source>
        <dbReference type="ARBA" id="ARBA00022475"/>
    </source>
</evidence>
<evidence type="ECO:0000313" key="14">
    <source>
        <dbReference type="Proteomes" id="UP001484239"/>
    </source>
</evidence>
<keyword evidence="3" id="KW-0813">Transport</keyword>
<dbReference type="Gene3D" id="1.20.1730.10">
    <property type="entry name" value="Sodium/glucose cotransporter"/>
    <property type="match status" value="1"/>
</dbReference>
<dbReference type="PANTHER" id="PTHR42985">
    <property type="entry name" value="SODIUM-COUPLED MONOCARBOXYLATE TRANSPORTER"/>
    <property type="match status" value="1"/>
</dbReference>
<feature type="transmembrane region" description="Helical" evidence="12">
    <location>
        <begin position="484"/>
        <end position="501"/>
    </location>
</feature>
<keyword evidence="8" id="KW-0406">Ion transport</keyword>
<dbReference type="InterPro" id="IPR038377">
    <property type="entry name" value="Na/Glc_symporter_sf"/>
</dbReference>
<reference evidence="13 14" key="1">
    <citation type="submission" date="2024-02" db="EMBL/GenBank/DDBJ databases">
        <title>A novel Gemmatimonadota bacterium.</title>
        <authorList>
            <person name="Du Z.-J."/>
            <person name="Ye Y.-Q."/>
        </authorList>
    </citation>
    <scope>NUCLEOTIDE SEQUENCE [LARGE SCALE GENOMIC DNA]</scope>
    <source>
        <strain evidence="13 14">DH-20</strain>
    </source>
</reference>
<accession>A0ABU9E4K2</accession>
<organism evidence="13 14">
    <name type="scientific">Gaopeijia maritima</name>
    <dbReference type="NCBI Taxonomy" id="3119007"/>
    <lineage>
        <taxon>Bacteria</taxon>
        <taxon>Pseudomonadati</taxon>
        <taxon>Gemmatimonadota</taxon>
        <taxon>Longimicrobiia</taxon>
        <taxon>Gaopeijiales</taxon>
        <taxon>Gaopeijiaceae</taxon>
        <taxon>Gaopeijia</taxon>
    </lineage>
</organism>
<keyword evidence="7" id="KW-0915">Sodium</keyword>
<dbReference type="PROSITE" id="PS50283">
    <property type="entry name" value="NA_SOLUT_SYMP_3"/>
    <property type="match status" value="1"/>
</dbReference>
<feature type="transmembrane region" description="Helical" evidence="12">
    <location>
        <begin position="42"/>
        <end position="64"/>
    </location>
</feature>
<evidence type="ECO:0000256" key="12">
    <source>
        <dbReference type="SAM" id="Phobius"/>
    </source>
</evidence>
<feature type="transmembrane region" description="Helical" evidence="12">
    <location>
        <begin position="269"/>
        <end position="296"/>
    </location>
</feature>
<dbReference type="InterPro" id="IPR051163">
    <property type="entry name" value="Sodium:Solute_Symporter_SSF"/>
</dbReference>
<evidence type="ECO:0000256" key="6">
    <source>
        <dbReference type="ARBA" id="ARBA00022989"/>
    </source>
</evidence>
<evidence type="ECO:0000313" key="13">
    <source>
        <dbReference type="EMBL" id="MEK9499664.1"/>
    </source>
</evidence>
<evidence type="ECO:0000256" key="9">
    <source>
        <dbReference type="ARBA" id="ARBA00023136"/>
    </source>
</evidence>
<keyword evidence="4" id="KW-1003">Cell membrane</keyword>
<dbReference type="EMBL" id="JBBHLI010000001">
    <property type="protein sequence ID" value="MEK9499664.1"/>
    <property type="molecule type" value="Genomic_DNA"/>
</dbReference>
<dbReference type="PANTHER" id="PTHR42985:SF40">
    <property type="entry name" value="LD47995P-RELATED"/>
    <property type="match status" value="1"/>
</dbReference>
<feature type="transmembrane region" description="Helical" evidence="12">
    <location>
        <begin position="6"/>
        <end position="21"/>
    </location>
</feature>
<evidence type="ECO:0000256" key="2">
    <source>
        <dbReference type="ARBA" id="ARBA00006434"/>
    </source>
</evidence>
<evidence type="ECO:0000256" key="8">
    <source>
        <dbReference type="ARBA" id="ARBA00023065"/>
    </source>
</evidence>
<dbReference type="CDD" id="cd11494">
    <property type="entry name" value="SLC5sbd_NIS-like_u2"/>
    <property type="match status" value="1"/>
</dbReference>
<evidence type="ECO:0000256" key="10">
    <source>
        <dbReference type="ARBA" id="ARBA00023201"/>
    </source>
</evidence>
<name>A0ABU9E4K2_9BACT</name>
<feature type="transmembrane region" description="Helical" evidence="12">
    <location>
        <begin position="182"/>
        <end position="201"/>
    </location>
</feature>
<feature type="transmembrane region" description="Helical" evidence="12">
    <location>
        <begin position="458"/>
        <end position="478"/>
    </location>
</feature>
<evidence type="ECO:0000256" key="11">
    <source>
        <dbReference type="RuleBase" id="RU362091"/>
    </source>
</evidence>
<sequence length="564" mass="61216">MHPINWLIVVGYIGYVLIDGVRRSKGTDKIEGYFLANRSLPWWALGLSVMATQLSAVTMIGTTGQGATDGIRFVQFYFGLPLAMIILGVTLVPFLHGAKVYTAYEYLERRFGPGTRSATSFLFLLSRGMSVGTILAAPGVVFSAIFGWPLIWSVAIIGVPTVAYTMLGGIQAVTWADVKQMILIILSLIGIMFVLFMQMPVSPDEALRIAGSTGRLQVFDFSFTLTEQYTFWSGILGGTFLMLSYFGTDQSQVQRYLAARNVDEARSTLLISAYWKIPLQGLVLLVGVLVFVYYLFVAPPLLFNPDHEAQVREANPAVYTELEARYGQAFADREAVALEVTQLRDAGQAAEADAAMGRFLEREAEVEAIRGEALTLAEEVTGESSRDVNYIIPRFALNELPIGLSGIFIAAILAAAMSSISSELNSLSTTTVIDFYRRWVRPEATDAHYLNVSKMATLFWGAFACVVATFAATLGSLIEVVNRFGSFFYGSILGVFLLAMVPRTNGWGSGVGLVAGMGSVAYFTFFQSHIAFLWHNVIGAVVVLVVGTTVSALTGGSDAKGALS</sequence>
<keyword evidence="9 12" id="KW-0472">Membrane</keyword>
<dbReference type="InterPro" id="IPR001734">
    <property type="entry name" value="Na/solute_symporter"/>
</dbReference>
<keyword evidence="10" id="KW-0739">Sodium transport</keyword>
<comment type="similarity">
    <text evidence="2 11">Belongs to the sodium:solute symporter (SSF) (TC 2.A.21) family.</text>
</comment>
<keyword evidence="5 12" id="KW-0812">Transmembrane</keyword>
<feature type="transmembrane region" description="Helical" evidence="12">
    <location>
        <begin position="119"/>
        <end position="145"/>
    </location>
</feature>
<evidence type="ECO:0000256" key="5">
    <source>
        <dbReference type="ARBA" id="ARBA00022692"/>
    </source>
</evidence>
<dbReference type="Pfam" id="PF00474">
    <property type="entry name" value="SSF"/>
    <property type="match status" value="2"/>
</dbReference>
<evidence type="ECO:0000256" key="3">
    <source>
        <dbReference type="ARBA" id="ARBA00022448"/>
    </source>
</evidence>
<feature type="transmembrane region" description="Helical" evidence="12">
    <location>
        <begin position="400"/>
        <end position="420"/>
    </location>
</feature>
<evidence type="ECO:0000256" key="7">
    <source>
        <dbReference type="ARBA" id="ARBA00023053"/>
    </source>
</evidence>
<gene>
    <name evidence="13" type="ORF">WI372_01540</name>
</gene>
<evidence type="ECO:0000256" key="1">
    <source>
        <dbReference type="ARBA" id="ARBA00004651"/>
    </source>
</evidence>